<sequence>MKISKTILLGGVLLILGYANQASAGMPEAVTYLKNQTQDAWITQALAAAGESGIPTSHLTSVTAGGFNPTNDYA</sequence>
<dbReference type="AlphaFoldDB" id="A0A2H0UZN6"/>
<evidence type="ECO:0000313" key="3">
    <source>
        <dbReference type="Proteomes" id="UP000228510"/>
    </source>
</evidence>
<feature type="signal peptide" evidence="1">
    <location>
        <begin position="1"/>
        <end position="24"/>
    </location>
</feature>
<feature type="chain" id="PRO_5013802900" evidence="1">
    <location>
        <begin position="25"/>
        <end position="74"/>
    </location>
</feature>
<reference evidence="3" key="1">
    <citation type="submission" date="2017-09" db="EMBL/GenBank/DDBJ databases">
        <title>Depth-based differentiation of microbial function through sediment-hosted aquifers and enrichment of novel symbionts in the deep terrestrial subsurface.</title>
        <authorList>
            <person name="Probst A.J."/>
            <person name="Ladd B."/>
            <person name="Jarett J.K."/>
            <person name="Geller-Mcgrath D.E."/>
            <person name="Sieber C.M.K."/>
            <person name="Emerson J.B."/>
            <person name="Anantharaman K."/>
            <person name="Thomas B.C."/>
            <person name="Malmstrom R."/>
            <person name="Stieglmeier M."/>
            <person name="Klingl A."/>
            <person name="Woyke T."/>
            <person name="Ryan C.M."/>
            <person name="Banfield J.F."/>
        </authorList>
    </citation>
    <scope>NUCLEOTIDE SEQUENCE [LARGE SCALE GENOMIC DNA]</scope>
</reference>
<keyword evidence="1" id="KW-0732">Signal</keyword>
<feature type="non-terminal residue" evidence="2">
    <location>
        <position position="74"/>
    </location>
</feature>
<comment type="caution">
    <text evidence="2">The sequence shown here is derived from an EMBL/GenBank/DDBJ whole genome shotgun (WGS) entry which is preliminary data.</text>
</comment>
<organism evidence="2 3">
    <name type="scientific">Candidatus Falkowbacteria bacterium CG10_big_fil_rev_8_21_14_0_10_44_15</name>
    <dbReference type="NCBI Taxonomy" id="1974569"/>
    <lineage>
        <taxon>Bacteria</taxon>
        <taxon>Candidatus Falkowiibacteriota</taxon>
    </lineage>
</organism>
<name>A0A2H0UZN6_9BACT</name>
<accession>A0A2H0UZN6</accession>
<proteinExistence type="predicted"/>
<evidence type="ECO:0000256" key="1">
    <source>
        <dbReference type="SAM" id="SignalP"/>
    </source>
</evidence>
<evidence type="ECO:0000313" key="2">
    <source>
        <dbReference type="EMBL" id="PIR92282.1"/>
    </source>
</evidence>
<dbReference type="Proteomes" id="UP000228510">
    <property type="component" value="Unassembled WGS sequence"/>
</dbReference>
<dbReference type="EMBL" id="PFAT01000031">
    <property type="protein sequence ID" value="PIR92282.1"/>
    <property type="molecule type" value="Genomic_DNA"/>
</dbReference>
<gene>
    <name evidence="2" type="ORF">COU01_02565</name>
</gene>
<protein>
    <submittedName>
        <fullName evidence="2">Uncharacterized protein</fullName>
    </submittedName>
</protein>